<dbReference type="Pfam" id="PF00903">
    <property type="entry name" value="Glyoxalase"/>
    <property type="match status" value="1"/>
</dbReference>
<evidence type="ECO:0000259" key="1">
    <source>
        <dbReference type="PROSITE" id="PS51819"/>
    </source>
</evidence>
<dbReference type="InterPro" id="IPR004360">
    <property type="entry name" value="Glyas_Fos-R_dOase_dom"/>
</dbReference>
<protein>
    <submittedName>
        <fullName evidence="2">Glyoxalase</fullName>
    </submittedName>
</protein>
<dbReference type="InterPro" id="IPR029068">
    <property type="entry name" value="Glyas_Bleomycin-R_OHBP_Dase"/>
</dbReference>
<accession>A0A1B2ENQ6</accession>
<dbReference type="EMBL" id="CP016616">
    <property type="protein sequence ID" value="ANY81591.1"/>
    <property type="molecule type" value="Genomic_DNA"/>
</dbReference>
<dbReference type="Gene3D" id="3.10.180.10">
    <property type="entry name" value="2,3-Dihydroxybiphenyl 1,2-Dioxygenase, domain 1"/>
    <property type="match status" value="1"/>
</dbReference>
<reference evidence="2" key="1">
    <citation type="submission" date="2016-07" db="EMBL/GenBank/DDBJ databases">
        <title>Microvirga ossetica sp. nov. a new species of rhizobia isolated from root nodules of the legume species Vicia alpestris Steven originated from North Ossetia region in the Caucasus.</title>
        <authorList>
            <person name="Safronova V.I."/>
            <person name="Kuznetsova I.G."/>
            <person name="Sazanova A.L."/>
            <person name="Belimov A."/>
            <person name="Andronov E."/>
            <person name="Osledkin Y.S."/>
            <person name="Onishchuk O.P."/>
            <person name="Kurchak O.N."/>
            <person name="Shaposhnikov A.I."/>
            <person name="Willems A."/>
            <person name="Tikhonovich I.A."/>
        </authorList>
    </citation>
    <scope>NUCLEOTIDE SEQUENCE [LARGE SCALE GENOMIC DNA]</scope>
    <source>
        <strain evidence="2">V5/3M</strain>
    </source>
</reference>
<dbReference type="SUPFAM" id="SSF54593">
    <property type="entry name" value="Glyoxalase/Bleomycin resistance protein/Dihydroxybiphenyl dioxygenase"/>
    <property type="match status" value="1"/>
</dbReference>
<feature type="domain" description="VOC" evidence="1">
    <location>
        <begin position="4"/>
        <end position="125"/>
    </location>
</feature>
<evidence type="ECO:0000313" key="2">
    <source>
        <dbReference type="EMBL" id="ANY81591.1"/>
    </source>
</evidence>
<dbReference type="PROSITE" id="PS51819">
    <property type="entry name" value="VOC"/>
    <property type="match status" value="1"/>
</dbReference>
<dbReference type="KEGG" id="moc:BB934_04990"/>
<proteinExistence type="predicted"/>
<organism evidence="2">
    <name type="scientific">Microvirga ossetica</name>
    <dbReference type="NCBI Taxonomy" id="1882682"/>
    <lineage>
        <taxon>Bacteria</taxon>
        <taxon>Pseudomonadati</taxon>
        <taxon>Pseudomonadota</taxon>
        <taxon>Alphaproteobacteria</taxon>
        <taxon>Hyphomicrobiales</taxon>
        <taxon>Methylobacteriaceae</taxon>
        <taxon>Microvirga</taxon>
    </lineage>
</organism>
<gene>
    <name evidence="2" type="ORF">BB934_04990</name>
</gene>
<sequence>MLAKKDAIATVAVTDLAKAKAFYENTLGLEPVEGDEGSVQSYRAGSSTLLVYESSYAGTNKATAVTWPVGDDLDAVIRDLKAKGVTFEHYDMPGAKHDGDVHDFGKLRVAWFKDPDGNIFNLGNF</sequence>
<name>A0A1B2ENQ6_9HYPH</name>
<dbReference type="InterPro" id="IPR037523">
    <property type="entry name" value="VOC_core"/>
</dbReference>
<dbReference type="OrthoDB" id="9812656at2"/>
<dbReference type="AlphaFoldDB" id="A0A1B2ENQ6"/>